<proteinExistence type="predicted"/>
<dbReference type="GeneID" id="20233345"/>
<evidence type="ECO:0000256" key="1">
    <source>
        <dbReference type="SAM" id="SignalP"/>
    </source>
</evidence>
<feature type="chain" id="PRO_5004715851" description="Vitelline envelope sperm lysin receptor C-terminal domain-containing protein" evidence="1">
    <location>
        <begin position="21"/>
        <end position="286"/>
    </location>
</feature>
<protein>
    <recommendedName>
        <fullName evidence="2">Vitelline envelope sperm lysin receptor C-terminal domain-containing protein</fullName>
    </recommendedName>
</protein>
<keyword evidence="4" id="KW-1185">Reference proteome</keyword>
<reference evidence="3 4" key="1">
    <citation type="journal article" date="2013" name="Nature">
        <title>Insights into bilaterian evolution from three spiralian genomes.</title>
        <authorList>
            <person name="Simakov O."/>
            <person name="Marletaz F."/>
            <person name="Cho S.J."/>
            <person name="Edsinger-Gonzales E."/>
            <person name="Havlak P."/>
            <person name="Hellsten U."/>
            <person name="Kuo D.H."/>
            <person name="Larsson T."/>
            <person name="Lv J."/>
            <person name="Arendt D."/>
            <person name="Savage R."/>
            <person name="Osoegawa K."/>
            <person name="de Jong P."/>
            <person name="Grimwood J."/>
            <person name="Chapman J.A."/>
            <person name="Shapiro H."/>
            <person name="Aerts A."/>
            <person name="Otillar R.P."/>
            <person name="Terry A.Y."/>
            <person name="Boore J.L."/>
            <person name="Grigoriev I.V."/>
            <person name="Lindberg D.R."/>
            <person name="Seaver E.C."/>
            <person name="Weisblat D.A."/>
            <person name="Putnam N.H."/>
            <person name="Rokhsar D.S."/>
        </authorList>
    </citation>
    <scope>NUCLEOTIDE SEQUENCE [LARGE SCALE GENOMIC DNA]</scope>
</reference>
<keyword evidence="1" id="KW-0732">Signal</keyword>
<dbReference type="AlphaFoldDB" id="V3ZHU0"/>
<dbReference type="RefSeq" id="XP_009065567.1">
    <property type="nucleotide sequence ID" value="XM_009067319.1"/>
</dbReference>
<gene>
    <name evidence="3" type="ORF">LOTGIDRAFT_132769</name>
</gene>
<feature type="domain" description="Vitelline envelope sperm lysin receptor C-terminal" evidence="2">
    <location>
        <begin position="31"/>
        <end position="257"/>
    </location>
</feature>
<evidence type="ECO:0000259" key="2">
    <source>
        <dbReference type="Pfam" id="PF25272"/>
    </source>
</evidence>
<dbReference type="Pfam" id="PF25272">
    <property type="entry name" value="VERL_C"/>
    <property type="match status" value="1"/>
</dbReference>
<sequence length="286" mass="31029">MVDSCVCVCVLFFFTVSVDCGANVAANDPVISILTDVEITAAAKCQGGDKNFVSDDSVHYTLPAAFTARDSRCLLYRRESSEHYVVDVEIHYGEQGSLILTKQKILTAICNFGDHGKDDSAQHSIREGPIAPIEIQSIVGETIPKSELTLSVQTVDDQDAVVPMALDRRYSVYGTYTGSLSNVGLKPVSCDAVSDSGDRYSVLRAGCGDGLIFDRSEGFTTLGTTFRSPYFVAFHLSSSTNLAFDCNVTLCSPSCDGVRFCFYILHADILNGSGFSFFFFFSCSEL</sequence>
<dbReference type="OMA" id="WPLILEC"/>
<dbReference type="CTD" id="20233345"/>
<dbReference type="Proteomes" id="UP000030746">
    <property type="component" value="Unassembled WGS sequence"/>
</dbReference>
<organism evidence="3 4">
    <name type="scientific">Lottia gigantea</name>
    <name type="common">Giant owl limpet</name>
    <dbReference type="NCBI Taxonomy" id="225164"/>
    <lineage>
        <taxon>Eukaryota</taxon>
        <taxon>Metazoa</taxon>
        <taxon>Spiralia</taxon>
        <taxon>Lophotrochozoa</taxon>
        <taxon>Mollusca</taxon>
        <taxon>Gastropoda</taxon>
        <taxon>Patellogastropoda</taxon>
        <taxon>Lottioidea</taxon>
        <taxon>Lottiidae</taxon>
        <taxon>Lottia</taxon>
    </lineage>
</organism>
<accession>V3ZHU0</accession>
<evidence type="ECO:0000313" key="4">
    <source>
        <dbReference type="Proteomes" id="UP000030746"/>
    </source>
</evidence>
<dbReference type="InterPro" id="IPR057371">
    <property type="entry name" value="VERL_C"/>
</dbReference>
<evidence type="ECO:0000313" key="3">
    <source>
        <dbReference type="EMBL" id="ESO83787.1"/>
    </source>
</evidence>
<dbReference type="OrthoDB" id="6050055at2759"/>
<dbReference type="KEGG" id="lgi:LOTGIDRAFT_132769"/>
<dbReference type="HOGENOM" id="CLU_1002157_0_0_1"/>
<dbReference type="EMBL" id="KB203598">
    <property type="protein sequence ID" value="ESO83787.1"/>
    <property type="molecule type" value="Genomic_DNA"/>
</dbReference>
<name>V3ZHU0_LOTGI</name>
<feature type="signal peptide" evidence="1">
    <location>
        <begin position="1"/>
        <end position="20"/>
    </location>
</feature>